<sequence length="2187" mass="224415">MTGMKDRRRLALYVALGLSAGSGLMLDASTAYAHDIVLDTDQTGTYIANAAEGDDVKVRQNAAGTTIPTITNGDIVGSKAADAKKITVTVDSVKAESAGYGRVYAGFGVGTASKNHITYNGGVANALIGGASTSTVANSTHGATGNVVAVHGGTIHKHVTSGLGKEYAAVTGNEVTVSGGSMGSVRGGVGGNNASVTDNVVTIDGASTNISNQVSGGVSGKNATVKKNTVTVKKGTLASVRGGVGKEGAAVRENKVVIEGGTVNDRVVGSEAVLPTTVPTVDSASLSNHNTVVLGSDTGAYAAQLSNAEIWGTRYGNSGVIAGGDARIAGNTLEVNAKDVSVKKVCNFQTYQFNLTKGIDENASMLTVVDTHGFGPGANVQWSDIQLDAAKWNDVKNADDSSTHYGKSGTITLIKTSDRNRHLTIHNSKAESLNRTGVSGDFEYKLAADNTDAVATAGGSISVARVEATLNRIQNADAVYAGTAQDADNAVRGGYSKYGHNVTKNILEVTHLQTTGLNAAYGGEVAGLVGAVFGNTLDITGTDDQTSPTPVKRTLANAYGGAITNANNAGTVGGTEEHAGNRVAVSGGQVTNAYGGYTAGAGNVQYNTAVTEGSAVVEKSYGGDTAGAGTVQKNIAYVAGGTVADVYGGASSGNGTVTENVVALNGGITGNAYGGYASGGAAVTDNSVRVEGGTATGTLYGALSMNGNADNNKVFVRRGSVASVTGTQSADGNVTKGQVFVAGGTVTGTVYGGRTTGSGSVENSHVTITGGTVTGTVYAGEATGSGNIKNNAVNLGDESVHDLTNANLRAADLVGGSIGVAGTGNISDNALNVYAKNADVKSVAKFDKHRFILDRAITDGATMLTIDQGGFGREIDWNSVVVENEAAMMKDGNPGGRVTLAAGTAADDLKVAGYTKRDHTTENTEHVIELDPDTLAEAAGAGNHATAESLLLTYAKFKDNTWTYDGALTSPTSEDNEVFGGISYKGHTTENNTLVVKGVPDGGLAAAYGGKTAAGAANSKSNHVVIQGTMPQTNAAVGGIDEVYGGYTVSDYQADREGVAIAGVAEGNDAVVYNGVVDNLFGGLADGNKGKAQTNKAIVGGGTVTNVYGGVATQTDGTATGNNVFVYNGTATNVYGGAVNDVTGAATENLAEIRGGTVTGVIAGARAAYDTAATTHKLSNKNTVRLGEANATRALPLQIADTAVYGTHYQDATTGVELTFAGDSEAIRGNTLNITTTGVSMKKVRNFDKYQFTIGNNFQDNDEMLTLSEAGGFGTVSGTLPAAPVKIDWTKVSADTSQLLAGRGEGIHGKNQMIMMQVRVPHQTPPPAYTTPKDLHFTGYTDTAGIADIDRVYEKKLSTDADAPAVGSTEINASKVLLALNRFRDDTVTHSGAAVPSGEIYGGYSAYDHTEKNKDGHDVIVGTTTENNVLNITGVANGTSNLKAYGGYTAGVRGGSENNTVNVDVTNLPNNVASGELYSIYGGYAKGANAGVVRGNTVRFSQGATLKDLMGGYIDTSSVPAGTDKTASDVVENRVFITGGKVGGSYEHGGVTTTYTGSVYGGRTDGTGSARKNEVYVNAPIVTDAATPPARVATVNVDKLVGGYGATAVDNDVTILSGMVNGTIYGGYATTAGIPEVPATATTPKKLEVSALRNNKVTLGHDVVITGDVYGGYADADASNMTAATDSNTIALYAARIDGVLYGGMAKNAAGDMILSGRNNTLAIYERGAKAADFAGIQNLHFYLPAGTTADPAAETMLRLTKATDLTDGKKDLSNVNVGVALAGNRPTLHVGDTVSLMKTYKVDGGNSKAVEIANAPSLTNAEGMHGISLRYKFNLLTREALNEADATTTNADHKHNELVAEVAGIEVNDQTKSLVETRAATTAMINSAADLLTDNGFRAAEEAISAQNLSAKAASVAANAVANNGFQMWAAQGGSSMRLNSGSYVDAKGWNLNLGFAKQKVAGRNTLTYGPMIEYGRGSYDSYLDDGTHGDGSMDYLGLGVMAKSKNESGLYVEGSLRAGRVKSDYSGNIDNTGTTYDSSSTYYGIHLGVGQEKELKGGDTIDTYAKYFYAHQASDTVKISTGETYEFDAVDSHRIRIGARYTKKLSGGSAFYTGLAYEYEFGSEAGATFDGYSTPSPSLKGSTGILELGYRFAPKNERVSYGVNLMGMTGKRKGISGGVQINWAF</sequence>
<organism evidence="3 4">
    <name type="scientific">Selenomonas timonae</name>
    <dbReference type="NCBI Taxonomy" id="2754044"/>
    <lineage>
        <taxon>Bacteria</taxon>
        <taxon>Bacillati</taxon>
        <taxon>Bacillota</taxon>
        <taxon>Negativicutes</taxon>
        <taxon>Selenomonadales</taxon>
        <taxon>Selenomonadaceae</taxon>
        <taxon>Selenomonas</taxon>
    </lineage>
</organism>
<feature type="signal peptide" evidence="1">
    <location>
        <begin position="1"/>
        <end position="33"/>
    </location>
</feature>
<protein>
    <submittedName>
        <fullName evidence="3">Autotransporter outer membrane beta-barrel domain-containing protein</fullName>
    </submittedName>
</protein>
<evidence type="ECO:0000313" key="3">
    <source>
        <dbReference type="EMBL" id="QNH55227.1"/>
    </source>
</evidence>
<feature type="domain" description="Autotransporter" evidence="2">
    <location>
        <begin position="1922"/>
        <end position="2185"/>
    </location>
</feature>
<dbReference type="PROSITE" id="PS51208">
    <property type="entry name" value="AUTOTRANSPORTER"/>
    <property type="match status" value="1"/>
</dbReference>
<dbReference type="EMBL" id="CP060204">
    <property type="protein sequence ID" value="QNH55227.1"/>
    <property type="molecule type" value="Genomic_DNA"/>
</dbReference>
<dbReference type="InterPro" id="IPR036709">
    <property type="entry name" value="Autotransporte_beta_dom_sf"/>
</dbReference>
<dbReference type="InterPro" id="IPR005546">
    <property type="entry name" value="Autotransporte_beta"/>
</dbReference>
<keyword evidence="4" id="KW-1185">Reference proteome</keyword>
<accession>A0A7G7VM84</accession>
<dbReference type="Proteomes" id="UP000515480">
    <property type="component" value="Chromosome"/>
</dbReference>
<evidence type="ECO:0000259" key="2">
    <source>
        <dbReference type="PROSITE" id="PS51208"/>
    </source>
</evidence>
<keyword evidence="1" id="KW-0732">Signal</keyword>
<dbReference type="SMART" id="SM00869">
    <property type="entry name" value="Autotransporter"/>
    <property type="match status" value="1"/>
</dbReference>
<gene>
    <name evidence="3" type="ORF">H1B31_04675</name>
</gene>
<feature type="chain" id="PRO_5028806861" evidence="1">
    <location>
        <begin position="34"/>
        <end position="2187"/>
    </location>
</feature>
<reference evidence="3 4" key="1">
    <citation type="submission" date="2020-07" db="EMBL/GenBank/DDBJ databases">
        <title>Complete genome and description of Selenomonas timonensis sp. nov., a new bacterium isolated from a gingivitis subject.</title>
        <authorList>
            <person name="Antezack A."/>
        </authorList>
    </citation>
    <scope>NUCLEOTIDE SEQUENCE [LARGE SCALE GENOMIC DNA]</scope>
    <source>
        <strain evidence="3 4">Marseille-Q3039</strain>
    </source>
</reference>
<dbReference type="KEGG" id="stim:H1B31_04675"/>
<name>A0A7G7VM84_9FIRM</name>
<evidence type="ECO:0000313" key="4">
    <source>
        <dbReference type="Proteomes" id="UP000515480"/>
    </source>
</evidence>
<evidence type="ECO:0000256" key="1">
    <source>
        <dbReference type="SAM" id="SignalP"/>
    </source>
</evidence>
<proteinExistence type="predicted"/>
<dbReference type="Gene3D" id="2.40.128.130">
    <property type="entry name" value="Autotransporter beta-domain"/>
    <property type="match status" value="1"/>
</dbReference>
<dbReference type="RefSeq" id="WP_185981082.1">
    <property type="nucleotide sequence ID" value="NZ_CP060204.1"/>
</dbReference>
<dbReference type="SUPFAM" id="SSF103515">
    <property type="entry name" value="Autotransporter"/>
    <property type="match status" value="1"/>
</dbReference>